<comment type="subcellular location">
    <subcellularLocation>
        <location evidence="1 10">Cell outer membrane</location>
        <topology evidence="1 10">Multi-pass membrane protein</topology>
    </subcellularLocation>
</comment>
<evidence type="ECO:0000256" key="4">
    <source>
        <dbReference type="ARBA" id="ARBA00022692"/>
    </source>
</evidence>
<dbReference type="GO" id="GO:0009279">
    <property type="term" value="C:cell outer membrane"/>
    <property type="evidence" value="ECO:0007669"/>
    <property type="project" value="UniProtKB-SubCell"/>
</dbReference>
<accession>A0A5K8AKJ4</accession>
<feature type="chain" id="PRO_5024433932" evidence="12">
    <location>
        <begin position="24"/>
        <end position="705"/>
    </location>
</feature>
<dbReference type="InterPro" id="IPR036942">
    <property type="entry name" value="Beta-barrel_TonB_sf"/>
</dbReference>
<keyword evidence="8" id="KW-0675">Receptor</keyword>
<protein>
    <submittedName>
        <fullName evidence="15">Ligand-gated channel protein</fullName>
    </submittedName>
</protein>
<dbReference type="CDD" id="cd01347">
    <property type="entry name" value="ligand_gated_channel"/>
    <property type="match status" value="1"/>
</dbReference>
<keyword evidence="5 12" id="KW-0732">Signal</keyword>
<dbReference type="GO" id="GO:0044718">
    <property type="term" value="P:siderophore transmembrane transport"/>
    <property type="evidence" value="ECO:0007669"/>
    <property type="project" value="TreeGrafter"/>
</dbReference>
<dbReference type="InterPro" id="IPR037066">
    <property type="entry name" value="Plug_dom_sf"/>
</dbReference>
<keyword evidence="3 10" id="KW-1134">Transmembrane beta strand</keyword>
<name>A0A5K8AKJ4_9BACT</name>
<evidence type="ECO:0000256" key="5">
    <source>
        <dbReference type="ARBA" id="ARBA00022729"/>
    </source>
</evidence>
<evidence type="ECO:0000256" key="8">
    <source>
        <dbReference type="ARBA" id="ARBA00023170"/>
    </source>
</evidence>
<dbReference type="SUPFAM" id="SSF56935">
    <property type="entry name" value="Porins"/>
    <property type="match status" value="1"/>
</dbReference>
<dbReference type="Proteomes" id="UP000422108">
    <property type="component" value="Chromosome"/>
</dbReference>
<keyword evidence="16" id="KW-1185">Reference proteome</keyword>
<evidence type="ECO:0000256" key="7">
    <source>
        <dbReference type="ARBA" id="ARBA00023136"/>
    </source>
</evidence>
<proteinExistence type="inferred from homology"/>
<keyword evidence="9 10" id="KW-0998">Cell outer membrane</keyword>
<dbReference type="PROSITE" id="PS52016">
    <property type="entry name" value="TONB_DEPENDENT_REC_3"/>
    <property type="match status" value="1"/>
</dbReference>
<evidence type="ECO:0000313" key="16">
    <source>
        <dbReference type="Proteomes" id="UP000422108"/>
    </source>
</evidence>
<keyword evidence="6 11" id="KW-0798">TonB box</keyword>
<dbReference type="Gene3D" id="2.170.130.10">
    <property type="entry name" value="TonB-dependent receptor, plug domain"/>
    <property type="match status" value="1"/>
</dbReference>
<dbReference type="AlphaFoldDB" id="A0A5K8AKJ4"/>
<sequence>MSIFCRFTITFCFILSFAINGLAEDNVYLMDTIVVTATRSEDNTFDVPTPISTIDEQRLQETAPASIADAIADIPGVSMESAGSWETSPVIRGLGQNRVLVLYDGDRETNLWAGRMPFTPFMDMGSVSRIEVVKGPASALYGTDALGGVINIITREVEFSEGDQWQMENTIKGRYSSTDNGWFGRYELAAGGKGLGFLLGISGRDVENYTDGNGDEINNSQFENRNLDLKARYALSDKQGLTASLRINQIDDMGVPQKDPSAPYSHFDRFDTNSYKLGYEATDLSFFENLKARIYYVDQDRSFKGRFPSSSSPVYNLKSNDIETSAIGGSFQGLIPLGDRHGLTAGFEAVREGTDSTETQLIQRNSNDSLARRLKFQPVPDAERYHYGAFVQDEMHLMPKLTLIAGGRYDYFDASAKDIEFTDSRYNASGAQTSSSSEINDFSDADDSAATFNIGLLYRLTEHYHLTANVGSGFRAPDIFERFSTRGGGSQILIGDPDLDPEYSYNYDVGMKVRYSRFQGSFNLFYTRVDDYIDTVLQDTSFISDIPTYKYVNVQDAELYGFDGEAQFAFTDSFSVFGTISSVVGKDRDSGDRLNNIPPLNGTLGVRWESHLYDTMRYWIELSGDLYARQNHPAPDEDKTPGYAVFNLRTGLDIPTVWSAIHDMQLTLNIENILDKYYLSHLRKDDMDFIPEPGINIIAAVQFGF</sequence>
<gene>
    <name evidence="15" type="primary">hgpB</name>
    <name evidence="15" type="ORF">DSCOOX_62980</name>
</gene>
<evidence type="ECO:0000256" key="11">
    <source>
        <dbReference type="RuleBase" id="RU003357"/>
    </source>
</evidence>
<feature type="domain" description="TonB-dependent receptor plug" evidence="14">
    <location>
        <begin position="45"/>
        <end position="149"/>
    </location>
</feature>
<dbReference type="Pfam" id="PF00593">
    <property type="entry name" value="TonB_dep_Rec_b-barrel"/>
    <property type="match status" value="1"/>
</dbReference>
<dbReference type="EMBL" id="AP021879">
    <property type="protein sequence ID" value="BBO93118.1"/>
    <property type="molecule type" value="Genomic_DNA"/>
</dbReference>
<evidence type="ECO:0000313" key="15">
    <source>
        <dbReference type="EMBL" id="BBO93118.1"/>
    </source>
</evidence>
<dbReference type="InterPro" id="IPR039426">
    <property type="entry name" value="TonB-dep_rcpt-like"/>
</dbReference>
<evidence type="ECO:0000259" key="13">
    <source>
        <dbReference type="Pfam" id="PF00593"/>
    </source>
</evidence>
<evidence type="ECO:0000256" key="6">
    <source>
        <dbReference type="ARBA" id="ARBA00023077"/>
    </source>
</evidence>
<keyword evidence="2 10" id="KW-0813">Transport</keyword>
<dbReference type="Gene3D" id="2.40.170.20">
    <property type="entry name" value="TonB-dependent receptor, beta-barrel domain"/>
    <property type="match status" value="1"/>
</dbReference>
<evidence type="ECO:0000256" key="12">
    <source>
        <dbReference type="SAM" id="SignalP"/>
    </source>
</evidence>
<reference evidence="15 16" key="1">
    <citation type="submission" date="2019-11" db="EMBL/GenBank/DDBJ databases">
        <title>Comparative genomics of hydrocarbon-degrading Desulfosarcina strains.</title>
        <authorList>
            <person name="Watanabe M."/>
            <person name="Kojima H."/>
            <person name="Fukui M."/>
        </authorList>
    </citation>
    <scope>NUCLEOTIDE SEQUENCE [LARGE SCALE GENOMIC DNA]</scope>
    <source>
        <strain evidence="16">oXyS1</strain>
    </source>
</reference>
<dbReference type="InterPro" id="IPR000531">
    <property type="entry name" value="Beta-barrel_TonB"/>
</dbReference>
<dbReference type="RefSeq" id="WP_155313768.1">
    <property type="nucleotide sequence ID" value="NZ_AP021879.1"/>
</dbReference>
<evidence type="ECO:0000256" key="9">
    <source>
        <dbReference type="ARBA" id="ARBA00023237"/>
    </source>
</evidence>
<evidence type="ECO:0000256" key="2">
    <source>
        <dbReference type="ARBA" id="ARBA00022448"/>
    </source>
</evidence>
<dbReference type="GO" id="GO:0015344">
    <property type="term" value="F:siderophore uptake transmembrane transporter activity"/>
    <property type="evidence" value="ECO:0007669"/>
    <property type="project" value="TreeGrafter"/>
</dbReference>
<dbReference type="InterPro" id="IPR012910">
    <property type="entry name" value="Plug_dom"/>
</dbReference>
<dbReference type="PROSITE" id="PS00430">
    <property type="entry name" value="TONB_DEPENDENT_REC_1"/>
    <property type="match status" value="1"/>
</dbReference>
<dbReference type="PANTHER" id="PTHR30069:SF29">
    <property type="entry name" value="HEMOGLOBIN AND HEMOGLOBIN-HAPTOGLOBIN-BINDING PROTEIN 1-RELATED"/>
    <property type="match status" value="1"/>
</dbReference>
<comment type="similarity">
    <text evidence="10 11">Belongs to the TonB-dependent receptor family.</text>
</comment>
<evidence type="ECO:0000256" key="1">
    <source>
        <dbReference type="ARBA" id="ARBA00004571"/>
    </source>
</evidence>
<evidence type="ECO:0000256" key="3">
    <source>
        <dbReference type="ARBA" id="ARBA00022452"/>
    </source>
</evidence>
<evidence type="ECO:0000259" key="14">
    <source>
        <dbReference type="Pfam" id="PF07715"/>
    </source>
</evidence>
<feature type="signal peptide" evidence="12">
    <location>
        <begin position="1"/>
        <end position="23"/>
    </location>
</feature>
<organism evidence="15 16">
    <name type="scientific">Desulfosarcina ovata subsp. ovata</name>
    <dbReference type="NCBI Taxonomy" id="2752305"/>
    <lineage>
        <taxon>Bacteria</taxon>
        <taxon>Pseudomonadati</taxon>
        <taxon>Thermodesulfobacteriota</taxon>
        <taxon>Desulfobacteria</taxon>
        <taxon>Desulfobacterales</taxon>
        <taxon>Desulfosarcinaceae</taxon>
        <taxon>Desulfosarcina</taxon>
    </lineage>
</organism>
<feature type="domain" description="TonB-dependent receptor-like beta-barrel" evidence="13">
    <location>
        <begin position="239"/>
        <end position="673"/>
    </location>
</feature>
<dbReference type="PANTHER" id="PTHR30069">
    <property type="entry name" value="TONB-DEPENDENT OUTER MEMBRANE RECEPTOR"/>
    <property type="match status" value="1"/>
</dbReference>
<evidence type="ECO:0000256" key="10">
    <source>
        <dbReference type="PROSITE-ProRule" id="PRU01360"/>
    </source>
</evidence>
<keyword evidence="4 10" id="KW-0812">Transmembrane</keyword>
<keyword evidence="7 10" id="KW-0472">Membrane</keyword>
<dbReference type="InterPro" id="IPR010916">
    <property type="entry name" value="TonB_box_CS"/>
</dbReference>
<dbReference type="Pfam" id="PF07715">
    <property type="entry name" value="Plug"/>
    <property type="match status" value="1"/>
</dbReference>